<evidence type="ECO:0000256" key="3">
    <source>
        <dbReference type="RuleBase" id="RU003718"/>
    </source>
</evidence>
<organism evidence="5">
    <name type="scientific">Rhodiola rosea</name>
    <name type="common">Roseroot</name>
    <name type="synonym">Sedum rhodiola</name>
    <dbReference type="NCBI Taxonomy" id="203015"/>
    <lineage>
        <taxon>Eukaryota</taxon>
        <taxon>Viridiplantae</taxon>
        <taxon>Streptophyta</taxon>
        <taxon>Embryophyta</taxon>
        <taxon>Tracheophyta</taxon>
        <taxon>Spermatophyta</taxon>
        <taxon>Magnoliopsida</taxon>
        <taxon>eudicotyledons</taxon>
        <taxon>Gunneridae</taxon>
        <taxon>Pentapetalae</taxon>
        <taxon>Saxifragales</taxon>
        <taxon>Crassulaceae</taxon>
        <taxon>Rhodiola</taxon>
    </lineage>
</organism>
<keyword evidence="2 3" id="KW-0808">Transferase</keyword>
<proteinExistence type="evidence at transcript level"/>
<dbReference type="EMBL" id="MF674538">
    <property type="protein sequence ID" value="AUI41127.1"/>
    <property type="molecule type" value="mRNA"/>
</dbReference>
<dbReference type="Pfam" id="PF00201">
    <property type="entry name" value="UDPGT"/>
    <property type="match status" value="1"/>
</dbReference>
<dbReference type="AlphaFoldDB" id="A0A2I6B3P4"/>
<keyword evidence="3" id="KW-0328">Glycosyltransferase</keyword>
<evidence type="ECO:0000256" key="4">
    <source>
        <dbReference type="RuleBase" id="RU362057"/>
    </source>
</evidence>
<dbReference type="PANTHER" id="PTHR48048:SF45">
    <property type="entry name" value="GLYCOSYLTRANSFERASE"/>
    <property type="match status" value="1"/>
</dbReference>
<dbReference type="GO" id="GO:0035251">
    <property type="term" value="F:UDP-glucosyltransferase activity"/>
    <property type="evidence" value="ECO:0007669"/>
    <property type="project" value="InterPro"/>
</dbReference>
<dbReference type="InterPro" id="IPR050481">
    <property type="entry name" value="UDP-glycosyltransf_plant"/>
</dbReference>
<dbReference type="InterPro" id="IPR002213">
    <property type="entry name" value="UDP_glucos_trans"/>
</dbReference>
<reference evidence="5" key="1">
    <citation type="journal article" date="2018" name="Mol. Plant">
        <title>Complete pathway elucidation and heterologous reconstitution of Rhodiola salidroside biosynthesis.</title>
        <authorList>
            <person name="Torrens-Spence M.P."/>
            <person name="Pluskal T."/>
            <person name="Li F.S."/>
            <person name="Carballo V."/>
            <person name="Weng J.K."/>
        </authorList>
    </citation>
    <scope>NUCLEOTIDE SEQUENCE</scope>
</reference>
<comment type="similarity">
    <text evidence="1 3">Belongs to the UDP-glycosyltransferase family.</text>
</comment>
<accession>A0A2I6B3P4</accession>
<dbReference type="Gene3D" id="3.40.50.2000">
    <property type="entry name" value="Glycogen Phosphorylase B"/>
    <property type="match status" value="2"/>
</dbReference>
<evidence type="ECO:0000313" key="5">
    <source>
        <dbReference type="EMBL" id="AUI41127.1"/>
    </source>
</evidence>
<evidence type="ECO:0000256" key="2">
    <source>
        <dbReference type="ARBA" id="ARBA00022679"/>
    </source>
</evidence>
<protein>
    <recommendedName>
        <fullName evidence="4">Glycosyltransferase</fullName>
        <ecNumber evidence="4">2.4.1.-</ecNumber>
    </recommendedName>
</protein>
<dbReference type="CDD" id="cd03784">
    <property type="entry name" value="GT1_Gtf-like"/>
    <property type="match status" value="1"/>
</dbReference>
<name>A0A2I6B3P4_RHORB</name>
<dbReference type="PROSITE" id="PS00375">
    <property type="entry name" value="UDPGT"/>
    <property type="match status" value="1"/>
</dbReference>
<dbReference type="InterPro" id="IPR035595">
    <property type="entry name" value="UDP_glycos_trans_CS"/>
</dbReference>
<dbReference type="FunFam" id="3.40.50.2000:FF:000056">
    <property type="entry name" value="Glycosyltransferase"/>
    <property type="match status" value="1"/>
</dbReference>
<dbReference type="EC" id="2.4.1.-" evidence="4"/>
<evidence type="ECO:0000256" key="1">
    <source>
        <dbReference type="ARBA" id="ARBA00009995"/>
    </source>
</evidence>
<sequence>MAEISLIFIPFPVISHLTPTIEIAKILLSRDHRLSITFLVIDIPQRDASLASLTTSIISDRLHFLDVVLPPNQHSQSSKPSGIAAIESAKPAVKKTISDLVVRSQSAASGPRIAGFVLDMFCTAMIDIATEFNLPSYIYYTCGSSFLSIVLHVQKLCDDDALDIADFKNSSVEFSLPEFSNLIPARLLPSMALDKDFSASFVGKARAFRKTKGILVNSLVELEPHAIESMKLDRSVPPIYSVGPVLNMNSNTAFIRQEQEKEIMEWLDQQPPASVVFLCFGSRGAFKPDQVKEIARGLESSGCRFLWALRQPSSSNVRFSPPTDYEDFSEVLPEGFLQRTYGVGKVIGWAPQTAVLDHPSVGGFVSHCGWNSILESLWFGVPIATWPLYAEQQMNAFEVVKEMKIGVEISLDYRLEMGGKQAEGSGIISGEQIERGIRDVMQEDSEVRKKVKLMMEKSREAVVEGGSSYNYIQNFISDLRTNIGL</sequence>
<dbReference type="SUPFAM" id="SSF53756">
    <property type="entry name" value="UDP-Glycosyltransferase/glycogen phosphorylase"/>
    <property type="match status" value="1"/>
</dbReference>
<dbReference type="PANTHER" id="PTHR48048">
    <property type="entry name" value="GLYCOSYLTRANSFERASE"/>
    <property type="match status" value="1"/>
</dbReference>